<accession>M3UW71</accession>
<comment type="caution">
    <text evidence="1">The sequence shown here is derived from an EMBL/GenBank/DDBJ whole genome shotgun (WGS) entry which is preliminary data.</text>
</comment>
<dbReference type="STRING" id="410332.SAMN04488550_1898"/>
<gene>
    <name evidence="1" type="ORF">GM1_012_01350</name>
</gene>
<dbReference type="eggNOG" id="ENOG5031VW2">
    <property type="taxonomic scope" value="Bacteria"/>
</dbReference>
<dbReference type="AlphaFoldDB" id="M3UW71"/>
<name>M3UW71_GORML</name>
<dbReference type="RefSeq" id="WP_008378459.1">
    <property type="nucleotide sequence ID" value="NZ_BAOP01000012.1"/>
</dbReference>
<organism evidence="1 2">
    <name type="scientific">Gordonia malaquae NBRC 108250</name>
    <dbReference type="NCBI Taxonomy" id="1223542"/>
    <lineage>
        <taxon>Bacteria</taxon>
        <taxon>Bacillati</taxon>
        <taxon>Actinomycetota</taxon>
        <taxon>Actinomycetes</taxon>
        <taxon>Mycobacteriales</taxon>
        <taxon>Gordoniaceae</taxon>
        <taxon>Gordonia</taxon>
    </lineage>
</organism>
<dbReference type="Proteomes" id="UP000035009">
    <property type="component" value="Unassembled WGS sequence"/>
</dbReference>
<dbReference type="EMBL" id="BAOP01000012">
    <property type="protein sequence ID" value="GAC79862.1"/>
    <property type="molecule type" value="Genomic_DNA"/>
</dbReference>
<proteinExistence type="predicted"/>
<evidence type="ECO:0000313" key="1">
    <source>
        <dbReference type="EMBL" id="GAC79862.1"/>
    </source>
</evidence>
<reference evidence="1 2" key="1">
    <citation type="submission" date="2013-02" db="EMBL/GenBank/DDBJ databases">
        <title>Whole genome shotgun sequence of Gordonia malaquae NBRC 108250.</title>
        <authorList>
            <person name="Yoshida I."/>
            <person name="Hosoyama A."/>
            <person name="Tsuchikane K."/>
            <person name="Ando Y."/>
            <person name="Baba S."/>
            <person name="Ohji S."/>
            <person name="Hamada M."/>
            <person name="Tamura T."/>
            <person name="Yamazoe A."/>
            <person name="Yamazaki S."/>
            <person name="Fujita N."/>
        </authorList>
    </citation>
    <scope>NUCLEOTIDE SEQUENCE [LARGE SCALE GENOMIC DNA]</scope>
    <source>
        <strain evidence="1 2">NBRC 108250</strain>
    </source>
</reference>
<protein>
    <submittedName>
        <fullName evidence="1">Uncharacterized protein</fullName>
    </submittedName>
</protein>
<evidence type="ECO:0000313" key="2">
    <source>
        <dbReference type="Proteomes" id="UP000035009"/>
    </source>
</evidence>
<keyword evidence="2" id="KW-1185">Reference proteome</keyword>
<dbReference type="OrthoDB" id="4578476at2"/>
<sequence length="100" mass="11045">MTTPSQAGLEVLGANGESLVFDGVTVAKFKHHGKEETARNPVSTYREVSIKERTSLFGKPKNPRQFDVLLAMSSFMALTVDEHGRAQVDELVARLESVQR</sequence>